<dbReference type="EMBL" id="AVQI01000050">
    <property type="protein sequence ID" value="ERK02640.1"/>
    <property type="molecule type" value="Genomic_DNA"/>
</dbReference>
<name>U2MLV5_TRESO</name>
<dbReference type="SUPFAM" id="SSF47729">
    <property type="entry name" value="IHF-like DNA-binding proteins"/>
    <property type="match status" value="1"/>
</dbReference>
<dbReference type="GO" id="GO:0003677">
    <property type="term" value="F:DNA binding"/>
    <property type="evidence" value="ECO:0007669"/>
    <property type="project" value="UniProtKB-KW"/>
</dbReference>
<dbReference type="PATRIC" id="fig|1125725.3.peg.406"/>
<evidence type="ECO:0000313" key="7">
    <source>
        <dbReference type="Proteomes" id="UP000016412"/>
    </source>
</evidence>
<organism evidence="5 7">
    <name type="scientific">Treponema socranskii subsp. socranskii VPI DR56BR1116 = ATCC 35536</name>
    <dbReference type="NCBI Taxonomy" id="1125725"/>
    <lineage>
        <taxon>Bacteria</taxon>
        <taxon>Pseudomonadati</taxon>
        <taxon>Spirochaetota</taxon>
        <taxon>Spirochaetia</taxon>
        <taxon>Spirochaetales</taxon>
        <taxon>Treponemataceae</taxon>
        <taxon>Treponema</taxon>
    </lineage>
</organism>
<dbReference type="EMBL" id="AUZJ01000009">
    <property type="protein sequence ID" value="ERF61536.1"/>
    <property type="molecule type" value="Genomic_DNA"/>
</dbReference>
<dbReference type="PANTHER" id="PTHR33175:SF3">
    <property type="entry name" value="DNA-BINDING PROTEIN HU-BETA"/>
    <property type="match status" value="1"/>
</dbReference>
<evidence type="ECO:0000313" key="8">
    <source>
        <dbReference type="Proteomes" id="UP000016646"/>
    </source>
</evidence>
<evidence type="ECO:0000256" key="2">
    <source>
        <dbReference type="ARBA" id="ARBA00023067"/>
    </source>
</evidence>
<gene>
    <name evidence="5" type="primary">hup_2</name>
    <name evidence="6" type="synonym">hup_1</name>
    <name evidence="6" type="ORF">HMPREF0860_0094</name>
    <name evidence="5" type="ORF">HMPREF1325_2341</name>
</gene>
<proteinExistence type="inferred from homology"/>
<dbReference type="GO" id="GO:0030527">
    <property type="term" value="F:structural constituent of chromatin"/>
    <property type="evidence" value="ECO:0007669"/>
    <property type="project" value="InterPro"/>
</dbReference>
<dbReference type="GO" id="GO:0005829">
    <property type="term" value="C:cytosol"/>
    <property type="evidence" value="ECO:0007669"/>
    <property type="project" value="TreeGrafter"/>
</dbReference>
<dbReference type="Pfam" id="PF00216">
    <property type="entry name" value="Bac_DNA_binding"/>
    <property type="match status" value="1"/>
</dbReference>
<keyword evidence="2" id="KW-0226">DNA condensation</keyword>
<dbReference type="eggNOG" id="COG0776">
    <property type="taxonomic scope" value="Bacteria"/>
</dbReference>
<evidence type="ECO:0000313" key="6">
    <source>
        <dbReference type="EMBL" id="ERK02640.1"/>
    </source>
</evidence>
<evidence type="ECO:0000256" key="4">
    <source>
        <dbReference type="RuleBase" id="RU003939"/>
    </source>
</evidence>
<protein>
    <submittedName>
        <fullName evidence="5">DNA-binding protein HU</fullName>
    </submittedName>
</protein>
<comment type="similarity">
    <text evidence="1 4">Belongs to the bacterial histone-like protein family.</text>
</comment>
<dbReference type="OrthoDB" id="9799835at2"/>
<dbReference type="Proteomes" id="UP000016412">
    <property type="component" value="Unassembled WGS sequence"/>
</dbReference>
<sequence>MALAFFSFYAIIIIMIRSDLIKAISAAVELDKRTCGEIVSAMLEEIYTVLENGGKYTQPGFGVFDTHLNKGKISRNPFTKQKMRYPEKRTVRFKPAKILKDTLNAE</sequence>
<accession>U2MLV5</accession>
<evidence type="ECO:0000313" key="5">
    <source>
        <dbReference type="EMBL" id="ERF61536.1"/>
    </source>
</evidence>
<comment type="caution">
    <text evidence="5">The sequence shown here is derived from an EMBL/GenBank/DDBJ whole genome shotgun (WGS) entry which is preliminary data.</text>
</comment>
<dbReference type="Gene3D" id="4.10.520.10">
    <property type="entry name" value="IHF-like DNA-binding proteins"/>
    <property type="match status" value="1"/>
</dbReference>
<evidence type="ECO:0000256" key="1">
    <source>
        <dbReference type="ARBA" id="ARBA00010529"/>
    </source>
</evidence>
<dbReference type="GO" id="GO:0030261">
    <property type="term" value="P:chromosome condensation"/>
    <property type="evidence" value="ECO:0007669"/>
    <property type="project" value="UniProtKB-KW"/>
</dbReference>
<reference evidence="7 8" key="1">
    <citation type="submission" date="2013-08" db="EMBL/GenBank/DDBJ databases">
        <authorList>
            <person name="Durkin A.S."/>
            <person name="Haft D.R."/>
            <person name="McCorrison J."/>
            <person name="Torralba M."/>
            <person name="Gillis M."/>
            <person name="Haft D.H."/>
            <person name="Methe B."/>
            <person name="Sutton G."/>
            <person name="Nelson K.E."/>
        </authorList>
    </citation>
    <scope>NUCLEOTIDE SEQUENCE [LARGE SCALE GENOMIC DNA]</scope>
    <source>
        <strain evidence="6 8">ATCC 35536</strain>
        <strain evidence="5 7">VPI DR56BR1116</strain>
    </source>
</reference>
<dbReference type="InterPro" id="IPR000119">
    <property type="entry name" value="Hist_DNA-bd"/>
</dbReference>
<dbReference type="PANTHER" id="PTHR33175">
    <property type="entry name" value="DNA-BINDING PROTEIN HU"/>
    <property type="match status" value="1"/>
</dbReference>
<evidence type="ECO:0000256" key="3">
    <source>
        <dbReference type="ARBA" id="ARBA00023125"/>
    </source>
</evidence>
<dbReference type="AlphaFoldDB" id="U2MLV5"/>
<dbReference type="STRING" id="1125725.HMPREF1325_2341"/>
<keyword evidence="8" id="KW-1185">Reference proteome</keyword>
<dbReference type="InterPro" id="IPR010992">
    <property type="entry name" value="IHF-like_DNA-bd_dom_sf"/>
</dbReference>
<keyword evidence="3 5" id="KW-0238">DNA-binding</keyword>
<dbReference type="Proteomes" id="UP000016646">
    <property type="component" value="Unassembled WGS sequence"/>
</dbReference>
<dbReference type="SMART" id="SM00411">
    <property type="entry name" value="BHL"/>
    <property type="match status" value="1"/>
</dbReference>